<name>A0A345P9C1_9GAMM</name>
<sequence>MNSRVEKVDPDFEYFRSTMHLTLIRSLPCCICGAGGVAPAHSRNPAHGHRKDALASDEFTIPLCGKVHLEYDPTGYRAASEAWFIKKVKETAELLRARHMLLAMVELLLIERGVL</sequence>
<gene>
    <name evidence="1" type="ORF">HYN46_14155</name>
</gene>
<evidence type="ECO:0000313" key="1">
    <source>
        <dbReference type="EMBL" id="AXI03880.1"/>
    </source>
</evidence>
<organism evidence="1 2">
    <name type="scientific">Aquirhabdus parva</name>
    <dbReference type="NCBI Taxonomy" id="2283318"/>
    <lineage>
        <taxon>Bacteria</taxon>
        <taxon>Pseudomonadati</taxon>
        <taxon>Pseudomonadota</taxon>
        <taxon>Gammaproteobacteria</taxon>
        <taxon>Moraxellales</taxon>
        <taxon>Moraxellaceae</taxon>
        <taxon>Aquirhabdus</taxon>
    </lineage>
</organism>
<dbReference type="RefSeq" id="WP_114899988.1">
    <property type="nucleotide sequence ID" value="NZ_CP031222.1"/>
</dbReference>
<protein>
    <recommendedName>
        <fullName evidence="3">DUF968 domain-containing protein</fullName>
    </recommendedName>
</protein>
<evidence type="ECO:0000313" key="2">
    <source>
        <dbReference type="Proteomes" id="UP000253940"/>
    </source>
</evidence>
<dbReference type="KEGG" id="mbah:HYN46_14155"/>
<dbReference type="AlphaFoldDB" id="A0A345P9C1"/>
<keyword evidence="2" id="KW-1185">Reference proteome</keyword>
<dbReference type="OrthoDB" id="6700725at2"/>
<dbReference type="Proteomes" id="UP000253940">
    <property type="component" value="Chromosome"/>
</dbReference>
<reference evidence="1 2" key="1">
    <citation type="submission" date="2018-07" db="EMBL/GenBank/DDBJ databases">
        <title>Genome sequencing of Moraxellaceae gen. HYN0046.</title>
        <authorList>
            <person name="Kim M."/>
            <person name="Yi H."/>
        </authorList>
    </citation>
    <scope>NUCLEOTIDE SEQUENCE [LARGE SCALE GENOMIC DNA]</scope>
    <source>
        <strain evidence="1 2">HYN0046</strain>
    </source>
</reference>
<accession>A0A345P9C1</accession>
<evidence type="ECO:0008006" key="3">
    <source>
        <dbReference type="Google" id="ProtNLM"/>
    </source>
</evidence>
<proteinExistence type="predicted"/>
<dbReference type="EMBL" id="CP031222">
    <property type="protein sequence ID" value="AXI03880.1"/>
    <property type="molecule type" value="Genomic_DNA"/>
</dbReference>